<organism evidence="9 10">
    <name type="scientific">Harenicola maris</name>
    <dbReference type="NCBI Taxonomy" id="2841044"/>
    <lineage>
        <taxon>Bacteria</taxon>
        <taxon>Pseudomonadati</taxon>
        <taxon>Pseudomonadota</taxon>
        <taxon>Alphaproteobacteria</taxon>
        <taxon>Rhodobacterales</taxon>
        <taxon>Paracoccaceae</taxon>
        <taxon>Harenicola</taxon>
    </lineage>
</organism>
<evidence type="ECO:0000256" key="1">
    <source>
        <dbReference type="ARBA" id="ARBA00004651"/>
    </source>
</evidence>
<keyword evidence="5 7" id="KW-1133">Transmembrane helix</keyword>
<feature type="transmembrane region" description="Helical" evidence="7">
    <location>
        <begin position="45"/>
        <end position="69"/>
    </location>
</feature>
<keyword evidence="6 7" id="KW-0472">Membrane</keyword>
<feature type="transmembrane region" description="Helical" evidence="7">
    <location>
        <begin position="81"/>
        <end position="100"/>
    </location>
</feature>
<dbReference type="PANTHER" id="PTHR23513:SF11">
    <property type="entry name" value="STAPHYLOFERRIN A TRANSPORTER"/>
    <property type="match status" value="1"/>
</dbReference>
<keyword evidence="10" id="KW-1185">Reference proteome</keyword>
<keyword evidence="3" id="KW-1003">Cell membrane</keyword>
<evidence type="ECO:0000256" key="3">
    <source>
        <dbReference type="ARBA" id="ARBA00022475"/>
    </source>
</evidence>
<dbReference type="PANTHER" id="PTHR23513">
    <property type="entry name" value="INTEGRAL MEMBRANE EFFLUX PROTEIN-RELATED"/>
    <property type="match status" value="1"/>
</dbReference>
<evidence type="ECO:0000256" key="6">
    <source>
        <dbReference type="ARBA" id="ARBA00023136"/>
    </source>
</evidence>
<evidence type="ECO:0000259" key="8">
    <source>
        <dbReference type="PROSITE" id="PS50850"/>
    </source>
</evidence>
<feature type="transmembrane region" description="Helical" evidence="7">
    <location>
        <begin position="385"/>
        <end position="403"/>
    </location>
</feature>
<feature type="transmembrane region" description="Helical" evidence="7">
    <location>
        <begin position="313"/>
        <end position="332"/>
    </location>
</feature>
<keyword evidence="2" id="KW-0813">Transport</keyword>
<feature type="transmembrane region" description="Helical" evidence="7">
    <location>
        <begin position="182"/>
        <end position="201"/>
    </location>
</feature>
<proteinExistence type="predicted"/>
<dbReference type="Proteomes" id="UP001315686">
    <property type="component" value="Unassembled WGS sequence"/>
</dbReference>
<evidence type="ECO:0000256" key="5">
    <source>
        <dbReference type="ARBA" id="ARBA00022989"/>
    </source>
</evidence>
<dbReference type="SUPFAM" id="SSF103473">
    <property type="entry name" value="MFS general substrate transporter"/>
    <property type="match status" value="1"/>
</dbReference>
<comment type="subcellular location">
    <subcellularLocation>
        <location evidence="1">Cell membrane</location>
        <topology evidence="1">Multi-pass membrane protein</topology>
    </subcellularLocation>
</comment>
<feature type="domain" description="Major facilitator superfamily (MFS) profile" evidence="8">
    <location>
        <begin position="223"/>
        <end position="408"/>
    </location>
</feature>
<dbReference type="InterPro" id="IPR020846">
    <property type="entry name" value="MFS_dom"/>
</dbReference>
<dbReference type="InterPro" id="IPR036259">
    <property type="entry name" value="MFS_trans_sf"/>
</dbReference>
<dbReference type="PROSITE" id="PS50850">
    <property type="entry name" value="MFS"/>
    <property type="match status" value="1"/>
</dbReference>
<feature type="transmembrane region" description="Helical" evidence="7">
    <location>
        <begin position="254"/>
        <end position="277"/>
    </location>
</feature>
<dbReference type="InterPro" id="IPR010290">
    <property type="entry name" value="TM_effector"/>
</dbReference>
<dbReference type="RefSeq" id="WP_327794278.1">
    <property type="nucleotide sequence ID" value="NZ_JADQAZ010000002.1"/>
</dbReference>
<evidence type="ECO:0000256" key="2">
    <source>
        <dbReference type="ARBA" id="ARBA00022448"/>
    </source>
</evidence>
<feature type="transmembrane region" description="Helical" evidence="7">
    <location>
        <begin position="12"/>
        <end position="33"/>
    </location>
</feature>
<name>A0AAP2G8L4_9RHOB</name>
<keyword evidence="4 7" id="KW-0812">Transmembrane</keyword>
<gene>
    <name evidence="9" type="ORF">IV417_11750</name>
</gene>
<evidence type="ECO:0000256" key="4">
    <source>
        <dbReference type="ARBA" id="ARBA00022692"/>
    </source>
</evidence>
<feature type="transmembrane region" description="Helical" evidence="7">
    <location>
        <begin position="353"/>
        <end position="373"/>
    </location>
</feature>
<evidence type="ECO:0000313" key="10">
    <source>
        <dbReference type="Proteomes" id="UP001315686"/>
    </source>
</evidence>
<comment type="caution">
    <text evidence="9">The sequence shown here is derived from an EMBL/GenBank/DDBJ whole genome shotgun (WGS) entry which is preliminary data.</text>
</comment>
<reference evidence="9 10" key="1">
    <citation type="journal article" date="2021" name="Arch. Microbiol.">
        <title>Harenicola maris gen. nov., sp. nov. isolated from the Sea of Japan shallow sediments.</title>
        <authorList>
            <person name="Romanenko L.A."/>
            <person name="Kurilenko V.V."/>
            <person name="Chernysheva N.Y."/>
            <person name="Tekutyeva L.A."/>
            <person name="Velansky P.V."/>
            <person name="Svetashev V.I."/>
            <person name="Isaeva M.P."/>
        </authorList>
    </citation>
    <scope>NUCLEOTIDE SEQUENCE [LARGE SCALE GENOMIC DNA]</scope>
    <source>
        <strain evidence="9 10">KMM 3653</strain>
    </source>
</reference>
<dbReference type="Pfam" id="PF05977">
    <property type="entry name" value="MFS_3"/>
    <property type="match status" value="1"/>
</dbReference>
<dbReference type="GO" id="GO:0005886">
    <property type="term" value="C:plasma membrane"/>
    <property type="evidence" value="ECO:0007669"/>
    <property type="project" value="UniProtKB-SubCell"/>
</dbReference>
<dbReference type="EMBL" id="JADQAZ010000002">
    <property type="protein sequence ID" value="MBT0958062.1"/>
    <property type="molecule type" value="Genomic_DNA"/>
</dbReference>
<feature type="transmembrane region" description="Helical" evidence="7">
    <location>
        <begin position="289"/>
        <end position="307"/>
    </location>
</feature>
<accession>A0AAP2G8L4</accession>
<dbReference type="GO" id="GO:0022857">
    <property type="term" value="F:transmembrane transporter activity"/>
    <property type="evidence" value="ECO:0007669"/>
    <property type="project" value="InterPro"/>
</dbReference>
<protein>
    <submittedName>
        <fullName evidence="9">MFS transporter</fullName>
    </submittedName>
</protein>
<sequence>MGQVLLRSNRDFRLLFSAASVSNLGDGIAMVALPWLATLLTHDPLLIAAVATAQRLPWLLFALPVGVLTDRADRRLLMVRADLARVVLMVCILGMVLGGAGAVGPVILSLIVVSFLFGTAEVIRDNAAQTILPAIVASQDLEQANGQMWSAEKVTGHFIGPPLAGLLIGAGVALPFGVDASLYALSACLVWLIALPPRRLLTGAPFWAALREGLGWMRAHPAILRLAVMLAVINAVFVGGMTILVLYAQEVLHLSAAGYGLLLTAGAFGGVLGGLASPRIAARLGMRQSLLLALGCFVLVHVLLALFASTPLAAAALFLEAASGMLWNVVTVSYRQRLIPDALLGRVNSVYRFFGWGAMPFGALGAGALVAWAEPALGRAAALHAPYYLGAAACLGLLGYAALRLRFE</sequence>
<feature type="transmembrane region" description="Helical" evidence="7">
    <location>
        <begin position="222"/>
        <end position="248"/>
    </location>
</feature>
<dbReference type="CDD" id="cd06173">
    <property type="entry name" value="MFS_MefA_like"/>
    <property type="match status" value="1"/>
</dbReference>
<evidence type="ECO:0000313" key="9">
    <source>
        <dbReference type="EMBL" id="MBT0958062.1"/>
    </source>
</evidence>
<evidence type="ECO:0000256" key="7">
    <source>
        <dbReference type="SAM" id="Phobius"/>
    </source>
</evidence>
<dbReference type="AlphaFoldDB" id="A0AAP2G8L4"/>
<dbReference type="Gene3D" id="1.20.1250.20">
    <property type="entry name" value="MFS general substrate transporter like domains"/>
    <property type="match status" value="1"/>
</dbReference>